<dbReference type="GO" id="GO:0010468">
    <property type="term" value="P:regulation of gene expression"/>
    <property type="evidence" value="ECO:0007669"/>
    <property type="project" value="TreeGrafter"/>
</dbReference>
<evidence type="ECO:0000256" key="4">
    <source>
        <dbReference type="ARBA" id="ARBA00023159"/>
    </source>
</evidence>
<evidence type="ECO:0000256" key="1">
    <source>
        <dbReference type="ARBA" id="ARBA00022737"/>
    </source>
</evidence>
<protein>
    <recommendedName>
        <fullName evidence="7">OCA domain-containing protein</fullName>
    </recommendedName>
</protein>
<dbReference type="GO" id="GO:0003677">
    <property type="term" value="F:DNA binding"/>
    <property type="evidence" value="ECO:0007669"/>
    <property type="project" value="InterPro"/>
</dbReference>
<keyword evidence="1" id="KW-0677">Repeat</keyword>
<proteinExistence type="predicted"/>
<evidence type="ECO:0000256" key="3">
    <source>
        <dbReference type="ARBA" id="ARBA00023043"/>
    </source>
</evidence>
<keyword evidence="9" id="KW-1185">Reference proteome</keyword>
<evidence type="ECO:0000313" key="8">
    <source>
        <dbReference type="EMBL" id="KAK1343844.1"/>
    </source>
</evidence>
<feature type="compositionally biased region" description="Pro residues" evidence="6">
    <location>
        <begin position="60"/>
        <end position="81"/>
    </location>
</feature>
<dbReference type="GO" id="GO:0070974">
    <property type="term" value="F:POU domain binding"/>
    <property type="evidence" value="ECO:0007669"/>
    <property type="project" value="InterPro"/>
</dbReference>
<dbReference type="PANTHER" id="PTHR24124">
    <property type="entry name" value="ANKYRIN REPEAT FAMILY A"/>
    <property type="match status" value="1"/>
</dbReference>
<keyword evidence="4" id="KW-0010">Activator</keyword>
<reference evidence="8" key="1">
    <citation type="submission" date="2023-06" db="EMBL/GenBank/DDBJ databases">
        <title>Reference genome for the Northern bat (Eptesicus nilssonii), a most northern bat species.</title>
        <authorList>
            <person name="Laine V.N."/>
            <person name="Pulliainen A.T."/>
            <person name="Lilley T.M."/>
        </authorList>
    </citation>
    <scope>NUCLEOTIDE SEQUENCE</scope>
    <source>
        <strain evidence="8">BLF_Eptnil</strain>
        <tissue evidence="8">Kidney</tissue>
    </source>
</reference>
<dbReference type="PROSITE" id="PS52003">
    <property type="entry name" value="OCA"/>
    <property type="match status" value="1"/>
</dbReference>
<evidence type="ECO:0000256" key="5">
    <source>
        <dbReference type="ARBA" id="ARBA00023163"/>
    </source>
</evidence>
<dbReference type="Proteomes" id="UP001177744">
    <property type="component" value="Unassembled WGS sequence"/>
</dbReference>
<comment type="caution">
    <text evidence="8">The sequence shown here is derived from an EMBL/GenBank/DDBJ whole genome shotgun (WGS) entry which is preliminary data.</text>
</comment>
<dbReference type="AlphaFoldDB" id="A0AA40LU99"/>
<feature type="region of interest" description="Disordered" evidence="6">
    <location>
        <begin position="44"/>
        <end position="140"/>
    </location>
</feature>
<keyword evidence="5" id="KW-0804">Transcription</keyword>
<dbReference type="GO" id="GO:0005634">
    <property type="term" value="C:nucleus"/>
    <property type="evidence" value="ECO:0007669"/>
    <property type="project" value="TreeGrafter"/>
</dbReference>
<keyword evidence="2" id="KW-0805">Transcription regulation</keyword>
<evidence type="ECO:0000256" key="2">
    <source>
        <dbReference type="ARBA" id="ARBA00023015"/>
    </source>
</evidence>
<evidence type="ECO:0000256" key="6">
    <source>
        <dbReference type="SAM" id="MobiDB-lite"/>
    </source>
</evidence>
<feature type="compositionally biased region" description="Basic and acidic residues" evidence="6">
    <location>
        <begin position="227"/>
        <end position="238"/>
    </location>
</feature>
<evidence type="ECO:0000313" key="9">
    <source>
        <dbReference type="Proteomes" id="UP001177744"/>
    </source>
</evidence>
<feature type="domain" description="OCA" evidence="7">
    <location>
        <begin position="134"/>
        <end position="156"/>
    </location>
</feature>
<keyword evidence="3" id="KW-0040">ANK repeat</keyword>
<organism evidence="8 9">
    <name type="scientific">Cnephaeus nilssonii</name>
    <name type="common">Northern bat</name>
    <name type="synonym">Eptesicus nilssonii</name>
    <dbReference type="NCBI Taxonomy" id="3371016"/>
    <lineage>
        <taxon>Eukaryota</taxon>
        <taxon>Metazoa</taxon>
        <taxon>Chordata</taxon>
        <taxon>Craniata</taxon>
        <taxon>Vertebrata</taxon>
        <taxon>Euteleostomi</taxon>
        <taxon>Mammalia</taxon>
        <taxon>Eutheria</taxon>
        <taxon>Laurasiatheria</taxon>
        <taxon>Chiroptera</taxon>
        <taxon>Yangochiroptera</taxon>
        <taxon>Vespertilionidae</taxon>
        <taxon>Cnephaeus</taxon>
    </lineage>
</organism>
<name>A0AA40LU99_CNENI</name>
<accession>A0AA40LU99</accession>
<feature type="region of interest" description="Disordered" evidence="6">
    <location>
        <begin position="213"/>
        <end position="238"/>
    </location>
</feature>
<feature type="compositionally biased region" description="Pro residues" evidence="6">
    <location>
        <begin position="106"/>
        <end position="117"/>
    </location>
</feature>
<dbReference type="InterPro" id="IPR047571">
    <property type="entry name" value="OCA"/>
</dbReference>
<evidence type="ECO:0000259" key="7">
    <source>
        <dbReference type="PROSITE" id="PS52003"/>
    </source>
</evidence>
<dbReference type="EMBL" id="JAULJE010000004">
    <property type="protein sequence ID" value="KAK1343844.1"/>
    <property type="molecule type" value="Genomic_DNA"/>
</dbReference>
<feature type="region of interest" description="Disordered" evidence="6">
    <location>
        <begin position="184"/>
        <end position="203"/>
    </location>
</feature>
<dbReference type="PANTHER" id="PTHR24124:SF5">
    <property type="entry name" value="NF-KAPPA-B INHIBITOR ZETA"/>
    <property type="match status" value="1"/>
</dbReference>
<sequence length="376" mass="40039">MIVDKLLDDSRGGEGLLDAAGDCGLMTSPLNLAYFYSASPPAAAPGACDAGCPASGPSAPGSPAPTPPTCPPPRPCPPAAPSSPGREAAPAPSGCKVPAVRAGAAPAPPAPPAPGHPRPTRRAEPHMGVGRQQRGPFQGVRVKNSVKELLLHIRSHKQKASGQATDDFKTQGVNREQFAELTNTVSYSGKRKGPDSLSDGPACKRPALLHTQFLTPPQTPTPAESMEDAHPNEPKQDSSADLLQNIINIKNEYSPVSLNTVQVSWTSPAVVPQSSPREQCQDFRGGQIFSPPQKYQPLQVSSSPHMMDQASMYQYSPQNQNMQPQPQRSRSHSTIPTTQLWNTVLIPELPSLPTMNQTSLVTKNYSSAQTKVLHPF</sequence>
<gene>
    <name evidence="8" type="ORF">QTO34_014398</name>
</gene>
<feature type="compositionally biased region" description="Low complexity" evidence="6">
    <location>
        <begin position="44"/>
        <end position="59"/>
    </location>
</feature>